<dbReference type="SMART" id="SM00584">
    <property type="entry name" value="TLDc"/>
    <property type="match status" value="1"/>
</dbReference>
<protein>
    <submittedName>
        <fullName evidence="4">Uncharacterized protein LOC112687387 isoform X1</fullName>
    </submittedName>
</protein>
<dbReference type="InterPro" id="IPR011333">
    <property type="entry name" value="SKP1/BTB/POZ_sf"/>
</dbReference>
<feature type="domain" description="TLDc" evidence="2">
    <location>
        <begin position="319"/>
        <end position="492"/>
    </location>
</feature>
<dbReference type="SMART" id="SM00875">
    <property type="entry name" value="BACK"/>
    <property type="match status" value="1"/>
</dbReference>
<feature type="domain" description="BTB" evidence="1">
    <location>
        <begin position="35"/>
        <end position="115"/>
    </location>
</feature>
<dbReference type="OrthoDB" id="25620at2759"/>
<dbReference type="InterPro" id="IPR006571">
    <property type="entry name" value="TLDc_dom"/>
</dbReference>
<dbReference type="Proteomes" id="UP000694846">
    <property type="component" value="Unplaced"/>
</dbReference>
<reference evidence="4" key="1">
    <citation type="submission" date="2025-08" db="UniProtKB">
        <authorList>
            <consortium name="RefSeq"/>
        </authorList>
    </citation>
    <scope>IDENTIFICATION</scope>
    <source>
        <tissue evidence="4">Whole body</tissue>
    </source>
</reference>
<proteinExistence type="predicted"/>
<dbReference type="Pfam" id="PF07707">
    <property type="entry name" value="BACK"/>
    <property type="match status" value="1"/>
</dbReference>
<dbReference type="Pfam" id="PF00651">
    <property type="entry name" value="BTB"/>
    <property type="match status" value="1"/>
</dbReference>
<dbReference type="AlphaFoldDB" id="A0A8B8FZR1"/>
<evidence type="ECO:0000313" key="3">
    <source>
        <dbReference type="Proteomes" id="UP000694846"/>
    </source>
</evidence>
<dbReference type="InterPro" id="IPR000210">
    <property type="entry name" value="BTB/POZ_dom"/>
</dbReference>
<dbReference type="SUPFAM" id="SSF54695">
    <property type="entry name" value="POZ domain"/>
    <property type="match status" value="1"/>
</dbReference>
<keyword evidence="3" id="KW-1185">Reference proteome</keyword>
<dbReference type="PANTHER" id="PTHR24410">
    <property type="entry name" value="HL07962P-RELATED"/>
    <property type="match status" value="1"/>
</dbReference>
<evidence type="ECO:0000259" key="1">
    <source>
        <dbReference type="PROSITE" id="PS50097"/>
    </source>
</evidence>
<gene>
    <name evidence="4" type="primary">LOC112687387</name>
</gene>
<dbReference type="GeneID" id="112687387"/>
<dbReference type="InterPro" id="IPR051481">
    <property type="entry name" value="BTB-POZ/Galectin-3-binding"/>
</dbReference>
<dbReference type="Gene3D" id="3.30.710.10">
    <property type="entry name" value="Potassium Channel Kv1.1, Chain A"/>
    <property type="match status" value="1"/>
</dbReference>
<dbReference type="PROSITE" id="PS51886">
    <property type="entry name" value="TLDC"/>
    <property type="match status" value="1"/>
</dbReference>
<evidence type="ECO:0000313" key="4">
    <source>
        <dbReference type="RefSeq" id="XP_025415841.1"/>
    </source>
</evidence>
<sequence length="507" mass="56135">MGTRVAAAHFSDKTFAGVPQLLEDLQKLADDHESADIVFLIGREEVPVYAHRIILMTRCKSFQSVKRNEICRIPGCSVSPSAPGTPTPVRLPQFQGETFKQFINYVYTGKIVLQDNGVFEMLTLAQELGVDDLQNSCEEHVTSTMSVLNACTFLAAAIDIQDRASTGGKGAKSFVDRCVSFIGENAAKCVKTNSFLNLPKESLIKLISSDCLALEEEDVWRAVVNWAKFHAGVVQRTAHWTEEERARVCQHLSGVINHVRLLLIDSQVFAEEVEPTGAVPIEMSLERYRYAALPNKFKEMSDDQRLQPRVMLKFFSGSHILSQDKTHLQRVLNQWYGGVKQCWRLVYRASTDGFSAESFHRHCDGISPTYVLVLGVNGWLCGGFSDVPWGKSHTKGAYMVSDKSFLFSLSTTQDTPPIKYDIVKKPYAICYHQETGPIFGAGADLLIANNCNANMDSYSNLPHSYDGDNASCNSLMGDYNFTVADYEVFTPVSSSSSSSSSPSSSSK</sequence>
<dbReference type="PROSITE" id="PS50097">
    <property type="entry name" value="BTB"/>
    <property type="match status" value="1"/>
</dbReference>
<organism evidence="3 4">
    <name type="scientific">Sipha flava</name>
    <name type="common">yellow sugarcane aphid</name>
    <dbReference type="NCBI Taxonomy" id="143950"/>
    <lineage>
        <taxon>Eukaryota</taxon>
        <taxon>Metazoa</taxon>
        <taxon>Ecdysozoa</taxon>
        <taxon>Arthropoda</taxon>
        <taxon>Hexapoda</taxon>
        <taxon>Insecta</taxon>
        <taxon>Pterygota</taxon>
        <taxon>Neoptera</taxon>
        <taxon>Paraneoptera</taxon>
        <taxon>Hemiptera</taxon>
        <taxon>Sternorrhyncha</taxon>
        <taxon>Aphidomorpha</taxon>
        <taxon>Aphidoidea</taxon>
        <taxon>Aphididae</taxon>
        <taxon>Sipha</taxon>
    </lineage>
</organism>
<dbReference type="Pfam" id="PF07534">
    <property type="entry name" value="TLD"/>
    <property type="match status" value="1"/>
</dbReference>
<dbReference type="Gene3D" id="1.25.40.420">
    <property type="match status" value="1"/>
</dbReference>
<dbReference type="PANTHER" id="PTHR24410:SF34">
    <property type="entry name" value="LD40565P"/>
    <property type="match status" value="1"/>
</dbReference>
<dbReference type="InterPro" id="IPR011705">
    <property type="entry name" value="BACK"/>
</dbReference>
<dbReference type="SMART" id="SM00225">
    <property type="entry name" value="BTB"/>
    <property type="match status" value="1"/>
</dbReference>
<dbReference type="RefSeq" id="XP_025415841.1">
    <property type="nucleotide sequence ID" value="XM_025560056.1"/>
</dbReference>
<accession>A0A8B8FZR1</accession>
<evidence type="ECO:0000259" key="2">
    <source>
        <dbReference type="PROSITE" id="PS51886"/>
    </source>
</evidence>
<name>A0A8B8FZR1_9HEMI</name>